<dbReference type="InterPro" id="IPR036770">
    <property type="entry name" value="Ankyrin_rpt-contain_sf"/>
</dbReference>
<evidence type="ECO:0000313" key="6">
    <source>
        <dbReference type="EMBL" id="RYO92005.1"/>
    </source>
</evidence>
<dbReference type="Pfam" id="PF00023">
    <property type="entry name" value="Ank"/>
    <property type="match status" value="1"/>
</dbReference>
<feature type="repeat" description="ANK" evidence="3">
    <location>
        <begin position="465"/>
        <end position="497"/>
    </location>
</feature>
<dbReference type="PRINTS" id="PR01415">
    <property type="entry name" value="ANKYRIN"/>
</dbReference>
<dbReference type="InterPro" id="IPR058525">
    <property type="entry name" value="DUF8212"/>
</dbReference>
<dbReference type="EMBL" id="QJNU01000618">
    <property type="protein sequence ID" value="RYO92005.1"/>
    <property type="molecule type" value="Genomic_DNA"/>
</dbReference>
<dbReference type="Proteomes" id="UP000293360">
    <property type="component" value="Unassembled WGS sequence"/>
</dbReference>
<accession>A0A4Q4T138</accession>
<dbReference type="STRING" id="155417.A0A4Q4T138"/>
<proteinExistence type="predicted"/>
<sequence>MWSNIETITGIPREFLIGWAELNEASVAQRMSWAAKRETTREEDIVYCLLGIFDVAMPMIYGEGDKAFGRLQEEIMKKTRDDSILAWGLRPAESTPSKSTDVLSGGALATAPLDFANCGRIVLRKRDATPVNIIDISGGRLRMHTSLHTTSAGEIYGLLNCGPEHNKEVIVGIPLDKAISGVSDEYIRPQGRSLALLPKAASSVLTKAIHIRIERQSGTHEAMNRRYWLYVDRHENINLELNENDVHPPVRWENGRAMIVEAKDSDETIIRRYFVRFRTPDKGSRDFVIVLEFEIQGSQTQASCHVMTASRDTALQDLSQKLIYMRPEAFWKQSARNGTLNVEVTVKEEYVAQEPMFVVTLARASSSLVATVDATWELQVVGLMLECVRILQEEDDIHLEMERLDRQVEEKDKLDMKWGPGNWLETVIRTLLDTGRIDRGSKHVGESDSDSPRLSSAPESGYNIGGQTPLLWAAANGRLAVVRLLVEKGAQIEARNEKSYTPLIVAAEKGHEAVARLLIEKGAQVETKDKNGNTPLIFAAWNGCEAVARLLIEKGVQIEAKSDGGSSPLIFAAQAGYEDVTRLLIEKGAQIEAKSKSGYTPLMVAAKKGHEAVAKLLIEKGAQIEARDKYNSTPLTQAAWQGHEAVARLLIEKGAQIEARDKADYTPLSQAVYYGHEAVARLLIEKGAQIEAKGKSGKTPLMLAAEQGHEAVARLLIEKGAQLEAEDNDGRTPLLFATWNNDEAMARLLLR</sequence>
<evidence type="ECO:0000256" key="3">
    <source>
        <dbReference type="PROSITE-ProRule" id="PRU00023"/>
    </source>
</evidence>
<feature type="repeat" description="ANK" evidence="3">
    <location>
        <begin position="531"/>
        <end position="563"/>
    </location>
</feature>
<reference evidence="6 7" key="1">
    <citation type="submission" date="2018-06" db="EMBL/GenBank/DDBJ databases">
        <title>Complete Genomes of Monosporascus.</title>
        <authorList>
            <person name="Robinson A.J."/>
            <person name="Natvig D.O."/>
        </authorList>
    </citation>
    <scope>NUCLEOTIDE SEQUENCE [LARGE SCALE GENOMIC DNA]</scope>
    <source>
        <strain evidence="6 7">CBS 110550</strain>
    </source>
</reference>
<dbReference type="InterPro" id="IPR002110">
    <property type="entry name" value="Ankyrin_rpt"/>
</dbReference>
<evidence type="ECO:0000256" key="2">
    <source>
        <dbReference type="ARBA" id="ARBA00023043"/>
    </source>
</evidence>
<dbReference type="Pfam" id="PF13606">
    <property type="entry name" value="Ank_3"/>
    <property type="match status" value="1"/>
</dbReference>
<dbReference type="PANTHER" id="PTHR23206">
    <property type="entry name" value="MASK PROTEIN"/>
    <property type="match status" value="1"/>
</dbReference>
<dbReference type="Pfam" id="PF12796">
    <property type="entry name" value="Ank_2"/>
    <property type="match status" value="3"/>
</dbReference>
<feature type="repeat" description="ANK" evidence="3">
    <location>
        <begin position="630"/>
        <end position="662"/>
    </location>
</feature>
<dbReference type="PROSITE" id="PS50297">
    <property type="entry name" value="ANK_REP_REGION"/>
    <property type="match status" value="9"/>
</dbReference>
<keyword evidence="2 3" id="KW-0040">ANK repeat</keyword>
<comment type="caution">
    <text evidence="6">The sequence shown here is derived from an EMBL/GenBank/DDBJ whole genome shotgun (WGS) entry which is preliminary data.</text>
</comment>
<gene>
    <name evidence="6" type="ORF">DL764_008208</name>
</gene>
<dbReference type="SMART" id="SM00248">
    <property type="entry name" value="ANK"/>
    <property type="match status" value="8"/>
</dbReference>
<feature type="repeat" description="ANK" evidence="3">
    <location>
        <begin position="498"/>
        <end position="530"/>
    </location>
</feature>
<feature type="repeat" description="ANK" evidence="3">
    <location>
        <begin position="696"/>
        <end position="728"/>
    </location>
</feature>
<evidence type="ECO:0000256" key="4">
    <source>
        <dbReference type="SAM" id="MobiDB-lite"/>
    </source>
</evidence>
<feature type="region of interest" description="Disordered" evidence="4">
    <location>
        <begin position="439"/>
        <end position="461"/>
    </location>
</feature>
<evidence type="ECO:0000256" key="1">
    <source>
        <dbReference type="ARBA" id="ARBA00022737"/>
    </source>
</evidence>
<evidence type="ECO:0000259" key="5">
    <source>
        <dbReference type="Pfam" id="PF26640"/>
    </source>
</evidence>
<feature type="domain" description="DUF8212" evidence="5">
    <location>
        <begin position="66"/>
        <end position="97"/>
    </location>
</feature>
<dbReference type="PROSITE" id="PS50088">
    <property type="entry name" value="ANK_REPEAT"/>
    <property type="match status" value="9"/>
</dbReference>
<dbReference type="Gene3D" id="1.25.40.20">
    <property type="entry name" value="Ankyrin repeat-containing domain"/>
    <property type="match status" value="4"/>
</dbReference>
<organism evidence="6 7">
    <name type="scientific">Monosporascus ibericus</name>
    <dbReference type="NCBI Taxonomy" id="155417"/>
    <lineage>
        <taxon>Eukaryota</taxon>
        <taxon>Fungi</taxon>
        <taxon>Dikarya</taxon>
        <taxon>Ascomycota</taxon>
        <taxon>Pezizomycotina</taxon>
        <taxon>Sordariomycetes</taxon>
        <taxon>Xylariomycetidae</taxon>
        <taxon>Xylariales</taxon>
        <taxon>Xylariales incertae sedis</taxon>
        <taxon>Monosporascus</taxon>
    </lineage>
</organism>
<dbReference type="OrthoDB" id="194358at2759"/>
<keyword evidence="1" id="KW-0677">Repeat</keyword>
<name>A0A4Q4T138_9PEZI</name>
<protein>
    <recommendedName>
        <fullName evidence="5">DUF8212 domain-containing protein</fullName>
    </recommendedName>
</protein>
<dbReference type="PANTHER" id="PTHR23206:SF8">
    <property type="entry name" value="ANKYRIN REPEAT AND KH DOMAIN-CONTAINING 1"/>
    <property type="match status" value="1"/>
</dbReference>
<dbReference type="SUPFAM" id="SSF48403">
    <property type="entry name" value="Ankyrin repeat"/>
    <property type="match status" value="1"/>
</dbReference>
<feature type="repeat" description="ANK" evidence="3">
    <location>
        <begin position="663"/>
        <end position="695"/>
    </location>
</feature>
<feature type="repeat" description="ANK" evidence="3">
    <location>
        <begin position="729"/>
        <end position="751"/>
    </location>
</feature>
<keyword evidence="7" id="KW-1185">Reference proteome</keyword>
<dbReference type="InterPro" id="IPR051631">
    <property type="entry name" value="Ankyrin-KH/SAM_domain"/>
</dbReference>
<dbReference type="AlphaFoldDB" id="A0A4Q4T138"/>
<evidence type="ECO:0000313" key="7">
    <source>
        <dbReference type="Proteomes" id="UP000293360"/>
    </source>
</evidence>
<feature type="repeat" description="ANK" evidence="3">
    <location>
        <begin position="564"/>
        <end position="596"/>
    </location>
</feature>
<feature type="repeat" description="ANK" evidence="3">
    <location>
        <begin position="597"/>
        <end position="629"/>
    </location>
</feature>
<dbReference type="Pfam" id="PF26640">
    <property type="entry name" value="DUF8212"/>
    <property type="match status" value="1"/>
</dbReference>